<dbReference type="EMBL" id="DF849259">
    <property type="protein sequence ID" value="GAT56164.1"/>
    <property type="molecule type" value="Genomic_DNA"/>
</dbReference>
<reference evidence="2" key="1">
    <citation type="submission" date="2014-09" db="EMBL/GenBank/DDBJ databases">
        <title>Genome sequence of the luminous mushroom Mycena chlorophos for searching fungal bioluminescence genes.</title>
        <authorList>
            <person name="Tanaka Y."/>
            <person name="Kasuga D."/>
            <person name="Oba Y."/>
            <person name="Hase S."/>
            <person name="Sato K."/>
            <person name="Oba Y."/>
            <person name="Sakakibara Y."/>
        </authorList>
    </citation>
    <scope>NUCLEOTIDE SEQUENCE</scope>
</reference>
<gene>
    <name evidence="2" type="ORF">MCHLO_12849</name>
</gene>
<evidence type="ECO:0000313" key="3">
    <source>
        <dbReference type="Proteomes" id="UP000815677"/>
    </source>
</evidence>
<dbReference type="Proteomes" id="UP000815677">
    <property type="component" value="Unassembled WGS sequence"/>
</dbReference>
<organism evidence="2 3">
    <name type="scientific">Mycena chlorophos</name>
    <name type="common">Agaric fungus</name>
    <name type="synonym">Agaricus chlorophos</name>
    <dbReference type="NCBI Taxonomy" id="658473"/>
    <lineage>
        <taxon>Eukaryota</taxon>
        <taxon>Fungi</taxon>
        <taxon>Dikarya</taxon>
        <taxon>Basidiomycota</taxon>
        <taxon>Agaricomycotina</taxon>
        <taxon>Agaricomycetes</taxon>
        <taxon>Agaricomycetidae</taxon>
        <taxon>Agaricales</taxon>
        <taxon>Marasmiineae</taxon>
        <taxon>Mycenaceae</taxon>
        <taxon>Mycena</taxon>
    </lineage>
</organism>
<proteinExistence type="predicted"/>
<evidence type="ECO:0000313" key="2">
    <source>
        <dbReference type="EMBL" id="GAT56164.1"/>
    </source>
</evidence>
<feature type="region of interest" description="Disordered" evidence="1">
    <location>
        <begin position="61"/>
        <end position="85"/>
    </location>
</feature>
<feature type="region of interest" description="Disordered" evidence="1">
    <location>
        <begin position="133"/>
        <end position="153"/>
    </location>
</feature>
<keyword evidence="3" id="KW-1185">Reference proteome</keyword>
<sequence>MFPPVHTTEINEDTLRSLSRVELQCLAKKENVRPAHARLRLIRRILDKVFRRFVPFSHSISTETQYPDSKRPSLKPRRAAPPVAPRVDKDATVRVNAQGQILPRPQPREHVPTPAPVYAPGQPFILPFRNAAAQPAPSTHPRRPRPNRDGRPTLPKLRDELFLIHHHTHTTTPLLTPSEHLVPLLQRAPAELATSLRGVTWHGHYAEHDVLMRLHTEPELWDGSHLWSYAQQPHTYTHSNSSFSSFGSVQVKNDDSMEWQPTSTTSVRLTVSTKF</sequence>
<name>A0ABQ0LYM3_MYCCL</name>
<accession>A0ABQ0LYM3</accession>
<protein>
    <submittedName>
        <fullName evidence="2">Uncharacterized protein</fullName>
    </submittedName>
</protein>
<evidence type="ECO:0000256" key="1">
    <source>
        <dbReference type="SAM" id="MobiDB-lite"/>
    </source>
</evidence>